<dbReference type="GO" id="GO:0031177">
    <property type="term" value="F:phosphopantetheine binding"/>
    <property type="evidence" value="ECO:0007669"/>
    <property type="project" value="InterPro"/>
</dbReference>
<proteinExistence type="inferred from homology"/>
<dbReference type="GO" id="GO:0008610">
    <property type="term" value="P:lipid biosynthetic process"/>
    <property type="evidence" value="ECO:0007669"/>
    <property type="project" value="UniProtKB-ARBA"/>
</dbReference>
<dbReference type="KEGG" id="mcb:Mycch_3515"/>
<dbReference type="FunFam" id="3.40.50.12780:FF:000012">
    <property type="entry name" value="Non-ribosomal peptide synthetase"/>
    <property type="match status" value="2"/>
</dbReference>
<evidence type="ECO:0000313" key="9">
    <source>
        <dbReference type="Proteomes" id="UP000006057"/>
    </source>
</evidence>
<dbReference type="FunFam" id="3.30.300.30:FF:000010">
    <property type="entry name" value="Enterobactin synthetase component F"/>
    <property type="match status" value="2"/>
</dbReference>
<dbReference type="InterPro" id="IPR020806">
    <property type="entry name" value="PKS_PP-bd"/>
</dbReference>
<name>I4BLU4_MYCCN</name>
<reference evidence="8 9" key="1">
    <citation type="submission" date="2012-06" db="EMBL/GenBank/DDBJ databases">
        <title>Complete sequence of chromosome of Mycobacterium chubuense NBB4.</title>
        <authorList>
            <consortium name="US DOE Joint Genome Institute"/>
            <person name="Lucas S."/>
            <person name="Han J."/>
            <person name="Lapidus A."/>
            <person name="Cheng J.-F."/>
            <person name="Goodwin L."/>
            <person name="Pitluck S."/>
            <person name="Peters L."/>
            <person name="Mikhailova N."/>
            <person name="Teshima H."/>
            <person name="Detter J.C."/>
            <person name="Han C."/>
            <person name="Tapia R."/>
            <person name="Land M."/>
            <person name="Hauser L."/>
            <person name="Kyrpides N."/>
            <person name="Ivanova N."/>
            <person name="Pagani I."/>
            <person name="Mattes T."/>
            <person name="Holmes A."/>
            <person name="Rutledge P."/>
            <person name="Paulsen I."/>
            <person name="Coleman N."/>
            <person name="Woyke T."/>
        </authorList>
    </citation>
    <scope>NUCLEOTIDE SEQUENCE [LARGE SCALE GENOMIC DNA]</scope>
    <source>
        <strain evidence="8 9">NBB4</strain>
    </source>
</reference>
<dbReference type="Pfam" id="PF00501">
    <property type="entry name" value="AMP-binding"/>
    <property type="match status" value="2"/>
</dbReference>
<dbReference type="PROSITE" id="PS50075">
    <property type="entry name" value="CARRIER"/>
    <property type="match status" value="2"/>
</dbReference>
<dbReference type="PATRIC" id="fig|710421.3.peg.3516"/>
<dbReference type="Gene3D" id="3.30.559.30">
    <property type="entry name" value="Nonribosomal peptide synthetase, condensation domain"/>
    <property type="match status" value="4"/>
</dbReference>
<dbReference type="InterPro" id="IPR045851">
    <property type="entry name" value="AMP-bd_C_sf"/>
</dbReference>
<dbReference type="InterPro" id="IPR023213">
    <property type="entry name" value="CAT-like_dom_sf"/>
</dbReference>
<keyword evidence="5" id="KW-0677">Repeat</keyword>
<evidence type="ECO:0000256" key="3">
    <source>
        <dbReference type="ARBA" id="ARBA00022450"/>
    </source>
</evidence>
<comment type="similarity">
    <text evidence="2">Belongs to the ATP-dependent AMP-binding enzyme family.</text>
</comment>
<dbReference type="SUPFAM" id="SSF56801">
    <property type="entry name" value="Acetyl-CoA synthetase-like"/>
    <property type="match status" value="2"/>
</dbReference>
<evidence type="ECO:0000256" key="5">
    <source>
        <dbReference type="ARBA" id="ARBA00022737"/>
    </source>
</evidence>
<evidence type="ECO:0000256" key="6">
    <source>
        <dbReference type="ARBA" id="ARBA00023194"/>
    </source>
</evidence>
<dbReference type="FunFam" id="1.10.1200.10:FF:000005">
    <property type="entry name" value="Nonribosomal peptide synthetase 1"/>
    <property type="match status" value="2"/>
</dbReference>
<dbReference type="HOGENOM" id="CLU_000022_0_0_11"/>
<keyword evidence="3" id="KW-0596">Phosphopantetheine</keyword>
<dbReference type="Pfam" id="PF00668">
    <property type="entry name" value="Condensation"/>
    <property type="match status" value="4"/>
</dbReference>
<dbReference type="PROSITE" id="PS00012">
    <property type="entry name" value="PHOSPHOPANTETHEINE"/>
    <property type="match status" value="2"/>
</dbReference>
<dbReference type="RefSeq" id="WP_014816726.1">
    <property type="nucleotide sequence ID" value="NC_018027.1"/>
</dbReference>
<organism evidence="8 9">
    <name type="scientific">Mycolicibacterium chubuense (strain NBB4)</name>
    <name type="common">Mycobacterium chubuense</name>
    <dbReference type="NCBI Taxonomy" id="710421"/>
    <lineage>
        <taxon>Bacteria</taxon>
        <taxon>Bacillati</taxon>
        <taxon>Actinomycetota</taxon>
        <taxon>Actinomycetes</taxon>
        <taxon>Mycobacteriales</taxon>
        <taxon>Mycobacteriaceae</taxon>
        <taxon>Mycolicibacterium</taxon>
    </lineage>
</organism>
<dbReference type="InterPro" id="IPR025110">
    <property type="entry name" value="AMP-bd_C"/>
</dbReference>
<dbReference type="Pfam" id="PF13193">
    <property type="entry name" value="AMP-binding_C"/>
    <property type="match status" value="2"/>
</dbReference>
<dbReference type="InterPro" id="IPR006162">
    <property type="entry name" value="Ppantetheine_attach_site"/>
</dbReference>
<dbReference type="eggNOG" id="COG1020">
    <property type="taxonomic scope" value="Bacteria"/>
</dbReference>
<dbReference type="InterPro" id="IPR042099">
    <property type="entry name" value="ANL_N_sf"/>
</dbReference>
<dbReference type="InterPro" id="IPR009081">
    <property type="entry name" value="PP-bd_ACP"/>
</dbReference>
<dbReference type="SUPFAM" id="SSF52777">
    <property type="entry name" value="CoA-dependent acyltransferases"/>
    <property type="match status" value="8"/>
</dbReference>
<feature type="domain" description="Carrier" evidence="7">
    <location>
        <begin position="2003"/>
        <end position="2077"/>
    </location>
</feature>
<dbReference type="GO" id="GO:0044550">
    <property type="term" value="P:secondary metabolite biosynthetic process"/>
    <property type="evidence" value="ECO:0007669"/>
    <property type="project" value="UniProtKB-ARBA"/>
</dbReference>
<dbReference type="GO" id="GO:0003824">
    <property type="term" value="F:catalytic activity"/>
    <property type="evidence" value="ECO:0007669"/>
    <property type="project" value="InterPro"/>
</dbReference>
<dbReference type="SMART" id="SM00823">
    <property type="entry name" value="PKS_PP"/>
    <property type="match status" value="2"/>
</dbReference>
<dbReference type="GO" id="GO:0043041">
    <property type="term" value="P:amino acid activation for nonribosomal peptide biosynthetic process"/>
    <property type="evidence" value="ECO:0007669"/>
    <property type="project" value="TreeGrafter"/>
</dbReference>
<gene>
    <name evidence="8" type="ordered locus">Mycch_3515</name>
</gene>
<dbReference type="NCBIfam" id="NF003417">
    <property type="entry name" value="PRK04813.1"/>
    <property type="match status" value="2"/>
</dbReference>
<sequence>MDRRGEALTPRQLDIWLAQETGRSGTEWQLGLFARIEGALNRDLFEQAIRLGLLEAEPIRAAFFQSGGQVFQEALDYSDVELPFFDLTDSPHAVEDARAIAATIQHTPMPLTQRLVKFALFQTRADEFYWFVCCHHIVIDGMSMGLMGRRIATIYTALLTDCAVPPAFFGSLRDLMDIESRYEASADYAADEAYWSSILSTVRDADVLYPDVTPTPDSHYPSTPIHLDPCALGGIKKTARALGARQSSLLTAACALMVQQLSSRGSQIILDFPVSRRVDARMKTLPGMVAGVVPLVLEGLPRSTVSDFCRHVDARMREALHHQRFPVTTLAGGNGLQPFEAYPDRVVLNFVPSRLSMNLAGVPGTATYTTFGPVDHFGLFFFGAGDQQAFCTAGAGLPFAGLAPADLADRLQRILLAVVREPNSKLSCLTSIAAGEREHLDAVGNRRALSRPAEPVSIPGLFAAQAARSPDAVAVVCGAQSMSYRELDERSTRLAHLLAKCGAGPGRTVALMLPRSAGAVVAILAVLKTGAAYVPIDPAHPSARIAFMVADAAPVAAITTAALADRFSGCELTVILHDDPRIETYPATPPTEPDPDDIAHIIYTSGTTGAPKGVAITHRNVTQLLGRANRHLPSRAWAQWHSYGFDASVEEIWAALIHGGRLVVVPEEMTGSPDELQRMLSTHQVGVLSQTPSATGVLEPERLASMALLVAGEACPADLVDRWAPGRVLINGYGPTETTICATRSAPLTAGSGTPPIGSPVEGAAVFVLDGWLRRVAVGVVGELYVAGRGVGLGYWRRPGLSASRFVACPFGEPGDRMYRTGDLVSWGADGQLKYFGRADEQVKIRGYRVELGDVRAALAGLDGVDQAVVIARDDDGGGPRLVGYVVESAAGAVDPAAARCVLAERLPGYMVPAAIVVLDSLPLTVNGKLDVRALPAPVYGDLARYRAPGSPVEELLATAFADVLGVSRVGVDDSFFDLGGDSLSAMRVIAAINTSLTTELTVRSLFDAPTVARLAPLTVPATRKQERLQVVDRPAVVPLSFSQTRLWFLDRFQGGSTAYNMPTAIDIRGPLDHQALAAALDDVIARHEVLRTVYPDADGVPQQSVRPPSAGMWRRGNSTVVPSTPRDIAAELTGLAHHRFDLSTEVPIRAQVYSLGPEHHVVGIVVHHIAFDGWSFAPMVRDVGEAYLARSHGDPPKWRPLPVQYVDFALWQRVRLGDVGDAGSVISRQVGFWRGVLAGLPERLGLPTDRPYPAVADQRGSRVAIEWPVEVQQGVRRVAARYQVTEFMVMAAGLAVVLSRLSASADVAVGFPIAGRTDPALDELIGFFVNTLVLRTDLSGDPSIADLLAQVRRRSLAAYEHQDVPFEVLVEQLNPTRSMTHHPLIQVMLAWQNLPGVVTDSTGLSLGELQVTQLPVDTHTARMDLTFSLAEHFTDTGAPAGIRGAVEYRTDIYDPPTIEALIHRYHRVLTTLTTQPESRLSAIDLLDTDEHTRWTELANLATLTEPCPPSRSVPQVIAGHALGTPEAVALCGAGRSLTYRELDETSNRLAHLLIGAGAGAGRCVAVLFHRCPEAVVAMLAVLKTGAAYLPIDPAHPDTRITYLLHDAAPMAAVTTTDLTDRLTGHDLTLIALDNTDLSRQPPTPPPPPAPEDIAYLIYTSGTTGTPKGVAVTHHNLLHLADSTPTTLPEPAVWTQCHSYSFDFSVWEIWAALLTGARLVIIDEDTTTSPTEFHHLLTREHVTVLTQTPSAVTALDPDGLDSVALLLGGETCPATVIDHWAPGRVLINAYGPTETTVYATLSPPLHPSTGAAPIGAPVPTAACLVLDPWLHPVPAGVVGDLYIAGRGVAAGYLGRPALTATRFLACPAGPPGTRMYRTGDLVSWRPDGQLHYHGRADDQLKIRGHRIEPAEIQAALTALPGVDHAAITTHTDGPTTRLLAYITETTPGTTNPTELRAQLAEQLPSYMVPAAVITLASLPMTVNGKLDTHALPAPEHQADRYRAPTDAVEEILAGIYAQVLGLDHVSIDDSFFDLGGDSILSMQVVARARAAGLTCRPRDIFTEHTIARLARIVETGSGRTGHVDHGVGEVTATPIMRWLHDINGPVDQFNQTMVIQAPAAVTPHDVATILQALLDHHPTLRMRAEDHADGWSLTIPEPETIDAGELLSTAEILSEEALVAARSRLNPATGTMVSALWATTTQQLALIVHHLAIDAVSWRILLEDLNIAWAHHHNGQPITLPAPGTSFRTWATQLTDHARTPAVLDTTPTWHHITTTPPALPPPDPARDTYATAGHLSVALDTETTRHLLTDVPAAFHAGVADVLLIAFALACSEFLGTASAPVGIDVEGHGRREELSPDLDLSRTIGWFTTKHPATLHTGGLPWHHIHSGDDALGPAIKHAKEQLRTQPHPLTYGLLRHLTSHSPLTNPDPTIGFNYLGRLTTTPTRDLWHIDHESTSAAGTVTATPMPLPHSVELTAGTIDGLDGPQLHTNWTWAPSILDDTQIARLSRLFLDALTGISTHVHHGGGGLTPTDITPTHLTQTHIDTLEQQLDIADILPLTPLQQGLLFHATTAGETTDLYAMQLDITLTGPMDPDRLHNAVQTVVSRHPNLVARFSDAYDEPIQIIPTHPAAPWQFVDLVPDCAGVDAACAAADDRPRAALTLPVPTVPALVDDQVERRCAAERSAVCDLARGPAFRTLLIRTAIDTHRFVLTNHHIVVDGWSLPILLREIFAGYYGQRLPAPGSFRRFVTWLAAQDTAAARAAWRDALAGFDTPTLVGPPGRLRIGRRGTATFDVPEDVTTGVGELARYCRTTVNTVLHGAWAQVLTWLTGQHDVVFGTAVSGRAADVAGAESMVGLLVNTVPVRATITPTTTVADLLAQLQTAYNHTLEHQHLALTEITHAAGHDRLFDTVFVFENYPMESGALLGNGLAITDIRGHESTHFPLAMIAQPGQRLRLRVEFDSEVFDTARVDKLLKRFTRVLSAMTADAGQL</sequence>
<evidence type="ECO:0000256" key="2">
    <source>
        <dbReference type="ARBA" id="ARBA00006432"/>
    </source>
</evidence>
<evidence type="ECO:0000256" key="4">
    <source>
        <dbReference type="ARBA" id="ARBA00022553"/>
    </source>
</evidence>
<dbReference type="Gene3D" id="1.10.1200.10">
    <property type="entry name" value="ACP-like"/>
    <property type="match status" value="2"/>
</dbReference>
<dbReference type="SUPFAM" id="SSF47336">
    <property type="entry name" value="ACP-like"/>
    <property type="match status" value="2"/>
</dbReference>
<dbReference type="Gene3D" id="2.30.38.10">
    <property type="entry name" value="Luciferase, Domain 3"/>
    <property type="match status" value="1"/>
</dbReference>
<comment type="cofactor">
    <cofactor evidence="1">
        <name>pantetheine 4'-phosphate</name>
        <dbReference type="ChEBI" id="CHEBI:47942"/>
    </cofactor>
</comment>
<evidence type="ECO:0000313" key="8">
    <source>
        <dbReference type="EMBL" id="AFM18251.1"/>
    </source>
</evidence>
<dbReference type="GO" id="GO:0005737">
    <property type="term" value="C:cytoplasm"/>
    <property type="evidence" value="ECO:0007669"/>
    <property type="project" value="TreeGrafter"/>
</dbReference>
<dbReference type="EMBL" id="CP003053">
    <property type="protein sequence ID" value="AFM18251.1"/>
    <property type="molecule type" value="Genomic_DNA"/>
</dbReference>
<evidence type="ECO:0000259" key="7">
    <source>
        <dbReference type="PROSITE" id="PS50075"/>
    </source>
</evidence>
<keyword evidence="6" id="KW-0045">Antibiotic biosynthesis</keyword>
<dbReference type="UniPathway" id="UPA00011"/>
<dbReference type="Pfam" id="PF00550">
    <property type="entry name" value="PP-binding"/>
    <property type="match status" value="2"/>
</dbReference>
<dbReference type="SMART" id="SM01294">
    <property type="entry name" value="PKS_PP_betabranch"/>
    <property type="match status" value="1"/>
</dbReference>
<keyword evidence="9" id="KW-1185">Reference proteome</keyword>
<dbReference type="PROSITE" id="PS00455">
    <property type="entry name" value="AMP_BINDING"/>
    <property type="match status" value="2"/>
</dbReference>
<dbReference type="Gene3D" id="3.40.50.980">
    <property type="match status" value="2"/>
</dbReference>
<dbReference type="FunFam" id="3.40.50.980:FF:000001">
    <property type="entry name" value="Non-ribosomal peptide synthetase"/>
    <property type="match status" value="2"/>
</dbReference>
<dbReference type="InterPro" id="IPR001242">
    <property type="entry name" value="Condensation_dom"/>
</dbReference>
<dbReference type="CDD" id="cd19540">
    <property type="entry name" value="LCL_NRPS-like"/>
    <property type="match status" value="1"/>
</dbReference>
<dbReference type="PANTHER" id="PTHR45527:SF1">
    <property type="entry name" value="FATTY ACID SYNTHASE"/>
    <property type="match status" value="1"/>
</dbReference>
<dbReference type="NCBIfam" id="TIGR01733">
    <property type="entry name" value="AA-adenyl-dom"/>
    <property type="match status" value="2"/>
</dbReference>
<dbReference type="Proteomes" id="UP000006057">
    <property type="component" value="Chromosome"/>
</dbReference>
<dbReference type="PANTHER" id="PTHR45527">
    <property type="entry name" value="NONRIBOSOMAL PEPTIDE SYNTHETASE"/>
    <property type="match status" value="1"/>
</dbReference>
<accession>I4BLU4</accession>
<dbReference type="NCBIfam" id="TIGR01720">
    <property type="entry name" value="NRPS-para261"/>
    <property type="match status" value="1"/>
</dbReference>
<dbReference type="InterPro" id="IPR010071">
    <property type="entry name" value="AA_adenyl_dom"/>
</dbReference>
<feature type="domain" description="Carrier" evidence="7">
    <location>
        <begin position="948"/>
        <end position="1023"/>
    </location>
</feature>
<dbReference type="InterPro" id="IPR000873">
    <property type="entry name" value="AMP-dep_synth/lig_dom"/>
</dbReference>
<dbReference type="FunFam" id="2.30.38.10:FF:000001">
    <property type="entry name" value="Non-ribosomal peptide synthetase PvdI"/>
    <property type="match status" value="1"/>
</dbReference>
<evidence type="ECO:0000256" key="1">
    <source>
        <dbReference type="ARBA" id="ARBA00001957"/>
    </source>
</evidence>
<dbReference type="InterPro" id="IPR020845">
    <property type="entry name" value="AMP-binding_CS"/>
</dbReference>
<dbReference type="InterPro" id="IPR036736">
    <property type="entry name" value="ACP-like_sf"/>
</dbReference>
<keyword evidence="4" id="KW-0597">Phosphoprotein</keyword>
<dbReference type="Gene3D" id="3.40.50.12780">
    <property type="entry name" value="N-terminal domain of ligase-like"/>
    <property type="match status" value="1"/>
</dbReference>
<dbReference type="InterPro" id="IPR010060">
    <property type="entry name" value="NRPS_synth"/>
</dbReference>
<dbReference type="Gene3D" id="3.30.300.30">
    <property type="match status" value="2"/>
</dbReference>
<dbReference type="GO" id="GO:0017000">
    <property type="term" value="P:antibiotic biosynthetic process"/>
    <property type="evidence" value="ECO:0007669"/>
    <property type="project" value="UniProtKB-KW"/>
</dbReference>
<dbReference type="STRING" id="710421.Mycch_3515"/>
<protein>
    <submittedName>
        <fullName evidence="8">Non-ribosomal peptide synthase/amino acid adenylation enzyme</fullName>
    </submittedName>
</protein>
<dbReference type="Gene3D" id="3.30.559.10">
    <property type="entry name" value="Chloramphenicol acetyltransferase-like domain"/>
    <property type="match status" value="4"/>
</dbReference>